<evidence type="ECO:0000256" key="1">
    <source>
        <dbReference type="ARBA" id="ARBA00001526"/>
    </source>
</evidence>
<dbReference type="RefSeq" id="WP_007059060.1">
    <property type="nucleotide sequence ID" value="NZ_ACVI01000002.1"/>
</dbReference>
<feature type="transmembrane region" description="Helical" evidence="6">
    <location>
        <begin position="447"/>
        <end position="473"/>
    </location>
</feature>
<dbReference type="GO" id="GO:0008800">
    <property type="term" value="F:beta-lactamase activity"/>
    <property type="evidence" value="ECO:0007669"/>
    <property type="project" value="UniProtKB-UniRule"/>
</dbReference>
<dbReference type="EMBL" id="ACVI01000002">
    <property type="protein sequence ID" value="EET89341.1"/>
    <property type="molecule type" value="Genomic_DNA"/>
</dbReference>
<accession>C6PN08</accession>
<dbReference type="STRING" id="536227.Ccar_08535"/>
<dbReference type="Pfam" id="PF00144">
    <property type="entry name" value="Beta-lactamase"/>
    <property type="match status" value="1"/>
</dbReference>
<feature type="transmembrane region" description="Helical" evidence="6">
    <location>
        <begin position="405"/>
        <end position="427"/>
    </location>
</feature>
<dbReference type="InterPro" id="IPR001466">
    <property type="entry name" value="Beta-lactam-related"/>
</dbReference>
<dbReference type="AlphaFoldDB" id="C6PN08"/>
<evidence type="ECO:0000313" key="9">
    <source>
        <dbReference type="Proteomes" id="UP000004198"/>
    </source>
</evidence>
<sequence>MSLILVGVLPLNCSAISSDKIDNYVTDQMKQAHIKGLSIGIVKDNKIVYIKGYGNADTGKSVTGQTPFEIGSVSKSITALAVMQLKEKGLINLDTPVNKYLPWFKAYYKNQSAVITVRQLLNQNSGVPPFYDNDAKADATIEQVVKEKLNNLKLVNPPGTEFLYSNANYNILGEIVQVVSGQSYKEYIERNVFIPLEMKHSYVSKKEAMQNELAAGYRTWFGFPIKADLPYFEGNAPSGHIISCAEDMCHYLSAIMCDGKYKDISILSSEGIKTLLTPSVKTLVPMGTDADEVKYAMGWGVNFKKGKIDLIEHTGETSNYHAHAVIIPEEKVAVIEMDDVGGFITAGQIAPGALKIAINEKPSASQNVGTILLIIDMVYVIIAVLVVISAVRLRSFKKRILKSNIRFIFNMIFTLIINIILPITLVLKGPAMTGATWKALIIFSPDISLFLILVSIVLFIIGIFKSIMIFDVYSRKSKEQVQR</sequence>
<dbReference type="GO" id="GO:0030288">
    <property type="term" value="C:outer membrane-bounded periplasmic space"/>
    <property type="evidence" value="ECO:0007669"/>
    <property type="project" value="InterPro"/>
</dbReference>
<organism evidence="8 9">
    <name type="scientific">Clostridium carboxidivorans P7</name>
    <dbReference type="NCBI Taxonomy" id="536227"/>
    <lineage>
        <taxon>Bacteria</taxon>
        <taxon>Bacillati</taxon>
        <taxon>Bacillota</taxon>
        <taxon>Clostridia</taxon>
        <taxon>Eubacteriales</taxon>
        <taxon>Clostridiaceae</taxon>
        <taxon>Clostridium</taxon>
    </lineage>
</organism>
<gene>
    <name evidence="8" type="ORF">CcarbDRAFT_0175</name>
</gene>
<feature type="domain" description="Beta-lactamase-related" evidence="7">
    <location>
        <begin position="21"/>
        <end position="335"/>
    </location>
</feature>
<comment type="caution">
    <text evidence="8">The sequence shown here is derived from an EMBL/GenBank/DDBJ whole genome shotgun (WGS) entry which is preliminary data.</text>
</comment>
<evidence type="ECO:0000256" key="5">
    <source>
        <dbReference type="RuleBase" id="RU361140"/>
    </source>
</evidence>
<feature type="transmembrane region" description="Helical" evidence="6">
    <location>
        <begin position="371"/>
        <end position="393"/>
    </location>
</feature>
<dbReference type="SUPFAM" id="SSF56601">
    <property type="entry name" value="beta-lactamase/transpeptidase-like"/>
    <property type="match status" value="1"/>
</dbReference>
<dbReference type="PANTHER" id="PTHR46825:SF9">
    <property type="entry name" value="BETA-LACTAMASE-RELATED DOMAIN-CONTAINING PROTEIN"/>
    <property type="match status" value="1"/>
</dbReference>
<dbReference type="PANTHER" id="PTHR46825">
    <property type="entry name" value="D-ALANYL-D-ALANINE-CARBOXYPEPTIDASE/ENDOPEPTIDASE AMPH"/>
    <property type="match status" value="1"/>
</dbReference>
<dbReference type="Gene3D" id="3.40.710.10">
    <property type="entry name" value="DD-peptidase/beta-lactamase superfamily"/>
    <property type="match status" value="1"/>
</dbReference>
<keyword evidence="9" id="KW-1185">Reference proteome</keyword>
<keyword evidence="6" id="KW-0472">Membrane</keyword>
<protein>
    <recommendedName>
        <fullName evidence="5">Beta-lactamase</fullName>
        <ecNumber evidence="5">3.5.2.6</ecNumber>
    </recommendedName>
</protein>
<evidence type="ECO:0000256" key="2">
    <source>
        <dbReference type="ARBA" id="ARBA00007840"/>
    </source>
</evidence>
<keyword evidence="6" id="KW-0812">Transmembrane</keyword>
<dbReference type="KEGG" id="cck:Ccar_08535"/>
<proteinExistence type="inferred from homology"/>
<dbReference type="EC" id="3.5.2.6" evidence="5"/>
<evidence type="ECO:0000256" key="4">
    <source>
        <dbReference type="ARBA" id="ARBA00023251"/>
    </source>
</evidence>
<dbReference type="Proteomes" id="UP000004198">
    <property type="component" value="Unassembled WGS sequence"/>
</dbReference>
<dbReference type="OrthoDB" id="9797709at2"/>
<comment type="catalytic activity">
    <reaction evidence="1 5">
        <text>a beta-lactam + H2O = a substituted beta-amino acid</text>
        <dbReference type="Rhea" id="RHEA:20401"/>
        <dbReference type="ChEBI" id="CHEBI:15377"/>
        <dbReference type="ChEBI" id="CHEBI:35627"/>
        <dbReference type="ChEBI" id="CHEBI:140347"/>
        <dbReference type="EC" id="3.5.2.6"/>
    </reaction>
</comment>
<evidence type="ECO:0000259" key="7">
    <source>
        <dbReference type="Pfam" id="PF00144"/>
    </source>
</evidence>
<dbReference type="GO" id="GO:0017001">
    <property type="term" value="P:antibiotic catabolic process"/>
    <property type="evidence" value="ECO:0007669"/>
    <property type="project" value="InterPro"/>
</dbReference>
<dbReference type="PROSITE" id="PS00336">
    <property type="entry name" value="BETA_LACTAMASE_C"/>
    <property type="match status" value="1"/>
</dbReference>
<name>C6PN08_9CLOT</name>
<dbReference type="eggNOG" id="COG1680">
    <property type="taxonomic scope" value="Bacteria"/>
</dbReference>
<comment type="similarity">
    <text evidence="2 5">Belongs to the class-C beta-lactamase family.</text>
</comment>
<reference evidence="8 9" key="1">
    <citation type="submission" date="2009-06" db="EMBL/GenBank/DDBJ databases">
        <title>The draft genome of Clostridium carboxidivorans P7.</title>
        <authorList>
            <consortium name="US DOE Joint Genome Institute (JGI-PGF)"/>
            <person name="Lucas S."/>
            <person name="Copeland A."/>
            <person name="Lapidus A."/>
            <person name="Glavina del Rio T."/>
            <person name="Tice H."/>
            <person name="Bruce D."/>
            <person name="Goodwin L."/>
            <person name="Pitluck S."/>
            <person name="Larimer F."/>
            <person name="Land M.L."/>
            <person name="Hauser L."/>
            <person name="Hemme C.L."/>
        </authorList>
    </citation>
    <scope>NUCLEOTIDE SEQUENCE [LARGE SCALE GENOMIC DNA]</scope>
    <source>
        <strain evidence="8 9">P7</strain>
    </source>
</reference>
<dbReference type="InterPro" id="IPR050491">
    <property type="entry name" value="AmpC-like"/>
</dbReference>
<dbReference type="InterPro" id="IPR012338">
    <property type="entry name" value="Beta-lactam/transpept-like"/>
</dbReference>
<evidence type="ECO:0000313" key="8">
    <source>
        <dbReference type="EMBL" id="EET89341.1"/>
    </source>
</evidence>
<dbReference type="InterPro" id="IPR001586">
    <property type="entry name" value="Beta-lactam_class-C_AS"/>
</dbReference>
<dbReference type="PATRIC" id="fig|536227.13.peg.1790"/>
<keyword evidence="3 5" id="KW-0378">Hydrolase</keyword>
<dbReference type="GO" id="GO:0046677">
    <property type="term" value="P:response to antibiotic"/>
    <property type="evidence" value="ECO:0007669"/>
    <property type="project" value="UniProtKB-UniRule"/>
</dbReference>
<keyword evidence="4 5" id="KW-0046">Antibiotic resistance</keyword>
<evidence type="ECO:0000256" key="3">
    <source>
        <dbReference type="ARBA" id="ARBA00022801"/>
    </source>
</evidence>
<keyword evidence="6" id="KW-1133">Transmembrane helix</keyword>
<evidence type="ECO:0000256" key="6">
    <source>
        <dbReference type="SAM" id="Phobius"/>
    </source>
</evidence>